<proteinExistence type="predicted"/>
<feature type="region of interest" description="Disordered" evidence="1">
    <location>
        <begin position="135"/>
        <end position="155"/>
    </location>
</feature>
<accession>A0ABV0K6V4</accession>
<reference evidence="2 3" key="1">
    <citation type="submission" date="2022-04" db="EMBL/GenBank/DDBJ databases">
        <title>Positive selection, recombination, and allopatry shape intraspecific diversity of widespread and dominant cyanobacteria.</title>
        <authorList>
            <person name="Wei J."/>
            <person name="Shu W."/>
            <person name="Hu C."/>
        </authorList>
    </citation>
    <scope>NUCLEOTIDE SEQUENCE [LARGE SCALE GENOMIC DNA]</scope>
    <source>
        <strain evidence="2 3">DQ-A4</strain>
    </source>
</reference>
<sequence length="155" mass="15746">MNRFIIGGVLAGLVLMLMSGLSRLSGDRPERERLASQQNTTAQNADGLGALPLEQAGQLVQRQSEVGTNGTAAAGNSSFTDQGSNRPTISPNNLGTAGANGTTPASGNVIPRTGAATTYPATSGDIAPIQPGLVQPGAVQRPATDPELDSIPALW</sequence>
<feature type="compositionally biased region" description="Polar residues" evidence="1">
    <location>
        <begin position="58"/>
        <end position="106"/>
    </location>
</feature>
<dbReference type="RefSeq" id="WP_190704256.1">
    <property type="nucleotide sequence ID" value="NZ_JAMPKX010000007.1"/>
</dbReference>
<organism evidence="2 3">
    <name type="scientific">Leptolyngbya subtilissima DQ-A4</name>
    <dbReference type="NCBI Taxonomy" id="2933933"/>
    <lineage>
        <taxon>Bacteria</taxon>
        <taxon>Bacillati</taxon>
        <taxon>Cyanobacteriota</taxon>
        <taxon>Cyanophyceae</taxon>
        <taxon>Leptolyngbyales</taxon>
        <taxon>Leptolyngbyaceae</taxon>
        <taxon>Leptolyngbya group</taxon>
        <taxon>Leptolyngbya</taxon>
    </lineage>
</organism>
<evidence type="ECO:0000256" key="1">
    <source>
        <dbReference type="SAM" id="MobiDB-lite"/>
    </source>
</evidence>
<dbReference type="Proteomes" id="UP001482513">
    <property type="component" value="Unassembled WGS sequence"/>
</dbReference>
<keyword evidence="3" id="KW-1185">Reference proteome</keyword>
<evidence type="ECO:0000313" key="2">
    <source>
        <dbReference type="EMBL" id="MEP0948508.1"/>
    </source>
</evidence>
<gene>
    <name evidence="2" type="ORF">NC992_16605</name>
</gene>
<feature type="region of interest" description="Disordered" evidence="1">
    <location>
        <begin position="55"/>
        <end position="121"/>
    </location>
</feature>
<evidence type="ECO:0000313" key="3">
    <source>
        <dbReference type="Proteomes" id="UP001482513"/>
    </source>
</evidence>
<name>A0ABV0K6V4_9CYAN</name>
<dbReference type="EMBL" id="JAMPKX010000007">
    <property type="protein sequence ID" value="MEP0948508.1"/>
    <property type="molecule type" value="Genomic_DNA"/>
</dbReference>
<protein>
    <submittedName>
        <fullName evidence="2">Uncharacterized protein</fullName>
    </submittedName>
</protein>
<comment type="caution">
    <text evidence="2">The sequence shown here is derived from an EMBL/GenBank/DDBJ whole genome shotgun (WGS) entry which is preliminary data.</text>
</comment>